<dbReference type="SUPFAM" id="SSF54637">
    <property type="entry name" value="Thioesterase/thiol ester dehydrase-isomerase"/>
    <property type="match status" value="2"/>
</dbReference>
<dbReference type="InterPro" id="IPR049449">
    <property type="entry name" value="TesB_ACOT8-like_N"/>
</dbReference>
<evidence type="ECO:0000259" key="2">
    <source>
        <dbReference type="Pfam" id="PF20789"/>
    </source>
</evidence>
<dbReference type="InterPro" id="IPR029069">
    <property type="entry name" value="HotDog_dom_sf"/>
</dbReference>
<keyword evidence="4" id="KW-1185">Reference proteome</keyword>
<sequence length="316" mass="34933">MTKQPSLEIDSRVTQLDTTTFAANLTKPFCVGTVPNGGYVASIFLRVASAYLTPRNQPDPFAGHWQFLNATHAGPAVLVVEEVKTGRATSVVHVTLYQEGLTSSSPWISDKSKKMVVAYITNTRLELEKGVTLPTGFEIKEPPPPVDLERLSTNGDPNWKKLQLVIMEFLRIFDNVELYTPKKQSPLPATWDLWMRMASGERFTTSSLGYVADAGPPLLVETFRPTDPDAPIPEGGFAFDKKFWYPTVTMSLEVKKALPMEGEEWLRIRVAAKMVQNGRYDAEVVIFDGAGDVVALSNHVALAVDGERNFGRSGKL</sequence>
<organism evidence="3 4">
    <name type="scientific">Fusarium kuroshium</name>
    <dbReference type="NCBI Taxonomy" id="2010991"/>
    <lineage>
        <taxon>Eukaryota</taxon>
        <taxon>Fungi</taxon>
        <taxon>Dikarya</taxon>
        <taxon>Ascomycota</taxon>
        <taxon>Pezizomycotina</taxon>
        <taxon>Sordariomycetes</taxon>
        <taxon>Hypocreomycetidae</taxon>
        <taxon>Hypocreales</taxon>
        <taxon>Nectriaceae</taxon>
        <taxon>Fusarium</taxon>
        <taxon>Fusarium solani species complex</taxon>
    </lineage>
</organism>
<evidence type="ECO:0000313" key="3">
    <source>
        <dbReference type="EMBL" id="RMJ11568.1"/>
    </source>
</evidence>
<name>A0A3M2S211_9HYPO</name>
<dbReference type="STRING" id="2010991.A0A3M2S211"/>
<dbReference type="Pfam" id="PF20789">
    <property type="entry name" value="4HBT_3C"/>
    <property type="match status" value="1"/>
</dbReference>
<dbReference type="InterPro" id="IPR052389">
    <property type="entry name" value="Sec_Metab_Biosynth-Assoc"/>
</dbReference>
<reference evidence="3 4" key="1">
    <citation type="submission" date="2017-06" db="EMBL/GenBank/DDBJ databases">
        <title>Comparative genomic analysis of Ambrosia Fusariam Clade fungi.</title>
        <authorList>
            <person name="Stajich J.E."/>
            <person name="Carrillo J."/>
            <person name="Kijimoto T."/>
            <person name="Eskalen A."/>
            <person name="O'Donnell K."/>
            <person name="Kasson M."/>
        </authorList>
    </citation>
    <scope>NUCLEOTIDE SEQUENCE [LARGE SCALE GENOMIC DNA]</scope>
    <source>
        <strain evidence="3">UCR3666</strain>
    </source>
</reference>
<dbReference type="OrthoDB" id="2532955at2759"/>
<evidence type="ECO:0000259" key="1">
    <source>
        <dbReference type="Pfam" id="PF13622"/>
    </source>
</evidence>
<gene>
    <name evidence="3" type="ORF">CDV36_008781</name>
</gene>
<evidence type="ECO:0008006" key="5">
    <source>
        <dbReference type="Google" id="ProtNLM"/>
    </source>
</evidence>
<dbReference type="Pfam" id="PF13622">
    <property type="entry name" value="4HBT_3"/>
    <property type="match status" value="1"/>
</dbReference>
<protein>
    <recommendedName>
        <fullName evidence="5">Thioesterase family protein</fullName>
    </recommendedName>
</protein>
<dbReference type="AlphaFoldDB" id="A0A3M2S211"/>
<dbReference type="InterPro" id="IPR049450">
    <property type="entry name" value="ACOT8-like_C"/>
</dbReference>
<dbReference type="PANTHER" id="PTHR38110:SF1">
    <property type="entry name" value="THIOESTERASE DOMAIN-CONTAINING PROTEIN"/>
    <property type="match status" value="1"/>
</dbReference>
<feature type="domain" description="Acyl-CoA thioesterase-like N-terminal HotDog" evidence="1">
    <location>
        <begin position="27"/>
        <end position="121"/>
    </location>
</feature>
<dbReference type="Proteomes" id="UP000277212">
    <property type="component" value="Unassembled WGS sequence"/>
</dbReference>
<feature type="domain" description="Acyl-CoA thioesterase-like C-terminal" evidence="2">
    <location>
        <begin position="162"/>
        <end position="302"/>
    </location>
</feature>
<proteinExistence type="predicted"/>
<evidence type="ECO:0000313" key="4">
    <source>
        <dbReference type="Proteomes" id="UP000277212"/>
    </source>
</evidence>
<accession>A0A3M2S211</accession>
<dbReference type="PANTHER" id="PTHR38110">
    <property type="entry name" value="CHROMOSOME 23, WHOLE GENOME SHOTGUN SEQUENCE"/>
    <property type="match status" value="1"/>
</dbReference>
<dbReference type="EMBL" id="NKUJ01000163">
    <property type="protein sequence ID" value="RMJ11568.1"/>
    <property type="molecule type" value="Genomic_DNA"/>
</dbReference>
<dbReference type="InterPro" id="IPR042171">
    <property type="entry name" value="Acyl-CoA_hotdog"/>
</dbReference>
<dbReference type="Gene3D" id="2.40.160.210">
    <property type="entry name" value="Acyl-CoA thioesterase, double hotdog domain"/>
    <property type="match status" value="1"/>
</dbReference>
<comment type="caution">
    <text evidence="3">The sequence shown here is derived from an EMBL/GenBank/DDBJ whole genome shotgun (WGS) entry which is preliminary data.</text>
</comment>